<keyword evidence="13" id="KW-1185">Reference proteome</keyword>
<dbReference type="Pfam" id="PF12597">
    <property type="entry name" value="Cox20"/>
    <property type="match status" value="2"/>
</dbReference>
<dbReference type="EMBL" id="QGML01000660">
    <property type="protein sequence ID" value="TVY91056.1"/>
    <property type="molecule type" value="Genomic_DNA"/>
</dbReference>
<comment type="similarity">
    <text evidence="2 9">Belongs to the COX20 family.</text>
</comment>
<keyword evidence="7 9" id="KW-0496">Mitochondrion</keyword>
<proteinExistence type="inferred from homology"/>
<evidence type="ECO:0000313" key="12">
    <source>
        <dbReference type="EMBL" id="TVY91056.1"/>
    </source>
</evidence>
<keyword evidence="5 9" id="KW-0999">Mitochondrion inner membrane</keyword>
<keyword evidence="6 11" id="KW-1133">Transmembrane helix</keyword>
<dbReference type="PANTHER" id="PTHR31586:SF1">
    <property type="entry name" value="CYTOCHROME C OXIDASE ASSEMBLY PROTEIN COX20, MITOCHONDRIAL"/>
    <property type="match status" value="1"/>
</dbReference>
<dbReference type="PANTHER" id="PTHR31586">
    <property type="entry name" value="CYTOCHROME C OXIDASE PROTEIN 20"/>
    <property type="match status" value="1"/>
</dbReference>
<dbReference type="GO" id="GO:0005743">
    <property type="term" value="C:mitochondrial inner membrane"/>
    <property type="evidence" value="ECO:0007669"/>
    <property type="project" value="UniProtKB-SubCell"/>
</dbReference>
<dbReference type="Proteomes" id="UP000315522">
    <property type="component" value="Unassembled WGS sequence"/>
</dbReference>
<comment type="caution">
    <text evidence="12">The sequence shown here is derived from an EMBL/GenBank/DDBJ whole genome shotgun (WGS) entry which is preliminary data.</text>
</comment>
<evidence type="ECO:0000256" key="8">
    <source>
        <dbReference type="ARBA" id="ARBA00023136"/>
    </source>
</evidence>
<comment type="function">
    <text evidence="9">Involved in the assembly of the cytochrome c oxidase complex.</text>
</comment>
<dbReference type="InterPro" id="IPR022533">
    <property type="entry name" value="Cox20"/>
</dbReference>
<protein>
    <recommendedName>
        <fullName evidence="3 9">Cytochrome c oxidase assembly protein COX20, mitochondrial</fullName>
    </recommendedName>
</protein>
<evidence type="ECO:0000313" key="13">
    <source>
        <dbReference type="Proteomes" id="UP000315522"/>
    </source>
</evidence>
<evidence type="ECO:0000256" key="9">
    <source>
        <dbReference type="PIRNR" id="PIRNR007871"/>
    </source>
</evidence>
<feature type="compositionally biased region" description="Basic and acidic residues" evidence="10">
    <location>
        <begin position="177"/>
        <end position="206"/>
    </location>
</feature>
<accession>A0A559MDQ0</accession>
<evidence type="ECO:0000256" key="6">
    <source>
        <dbReference type="ARBA" id="ARBA00022989"/>
    </source>
</evidence>
<evidence type="ECO:0000256" key="2">
    <source>
        <dbReference type="ARBA" id="ARBA00009575"/>
    </source>
</evidence>
<sequence length="212" mass="23628">MAGDTRDSSSPTPRGPPPGATDPPEHVKNAKVYEVFPASANALPEGSGQNTAGRPENPNLTDAVKTVRIQDFAQVHMYPCVRESLLTGIGGGFGMGFLRAIWGGMYLRLQMIARRFHPMGRILANTLDPLAPIPKAANWAVGTFAFGALANYEFCQYKRMLEKSHMKRAVEIIDRKKAEKEAEAKAKRDERRRLKEEADKQAEAKKSNWKFW</sequence>
<evidence type="ECO:0000256" key="10">
    <source>
        <dbReference type="SAM" id="MobiDB-lite"/>
    </source>
</evidence>
<organism evidence="12 13">
    <name type="scientific">Lachnellula willkommii</name>
    <dbReference type="NCBI Taxonomy" id="215461"/>
    <lineage>
        <taxon>Eukaryota</taxon>
        <taxon>Fungi</taxon>
        <taxon>Dikarya</taxon>
        <taxon>Ascomycota</taxon>
        <taxon>Pezizomycotina</taxon>
        <taxon>Leotiomycetes</taxon>
        <taxon>Helotiales</taxon>
        <taxon>Lachnaceae</taxon>
        <taxon>Lachnellula</taxon>
    </lineage>
</organism>
<feature type="region of interest" description="Disordered" evidence="10">
    <location>
        <begin position="1"/>
        <end position="28"/>
    </location>
</feature>
<evidence type="ECO:0000256" key="4">
    <source>
        <dbReference type="ARBA" id="ARBA00022692"/>
    </source>
</evidence>
<evidence type="ECO:0000256" key="1">
    <source>
        <dbReference type="ARBA" id="ARBA00004273"/>
    </source>
</evidence>
<comment type="subcellular location">
    <subcellularLocation>
        <location evidence="1 9">Mitochondrion inner membrane</location>
    </subcellularLocation>
</comment>
<evidence type="ECO:0000256" key="3">
    <source>
        <dbReference type="ARBA" id="ARBA00017689"/>
    </source>
</evidence>
<feature type="transmembrane region" description="Helical" evidence="11">
    <location>
        <begin position="85"/>
        <end position="107"/>
    </location>
</feature>
<reference evidence="12 13" key="1">
    <citation type="submission" date="2018-05" db="EMBL/GenBank/DDBJ databases">
        <title>Genome sequencing and assembly of the regulated plant pathogen Lachnellula willkommii and related sister species for the development of diagnostic species identification markers.</title>
        <authorList>
            <person name="Giroux E."/>
            <person name="Bilodeau G."/>
        </authorList>
    </citation>
    <scope>NUCLEOTIDE SEQUENCE [LARGE SCALE GENOMIC DNA]</scope>
    <source>
        <strain evidence="12 13">CBS 172.35</strain>
    </source>
</reference>
<dbReference type="GO" id="GO:0033617">
    <property type="term" value="P:mitochondrial respiratory chain complex IV assembly"/>
    <property type="evidence" value="ECO:0007669"/>
    <property type="project" value="InterPro"/>
</dbReference>
<evidence type="ECO:0000256" key="11">
    <source>
        <dbReference type="SAM" id="Phobius"/>
    </source>
</evidence>
<evidence type="ECO:0000256" key="5">
    <source>
        <dbReference type="ARBA" id="ARBA00022792"/>
    </source>
</evidence>
<evidence type="ECO:0000256" key="7">
    <source>
        <dbReference type="ARBA" id="ARBA00023128"/>
    </source>
</evidence>
<keyword evidence="4 11" id="KW-0812">Transmembrane</keyword>
<dbReference type="PIRSF" id="PIRSF007871">
    <property type="entry name" value="Cox20"/>
    <property type="match status" value="1"/>
</dbReference>
<gene>
    <name evidence="12" type="primary">cox20</name>
    <name evidence="12" type="ORF">LAWI1_G005680</name>
</gene>
<feature type="region of interest" description="Disordered" evidence="10">
    <location>
        <begin position="177"/>
        <end position="212"/>
    </location>
</feature>
<keyword evidence="8 9" id="KW-0472">Membrane</keyword>
<dbReference type="AlphaFoldDB" id="A0A559MDQ0"/>
<name>A0A559MDQ0_9HELO</name>